<evidence type="ECO:0000313" key="2">
    <source>
        <dbReference type="Proteomes" id="UP001151760"/>
    </source>
</evidence>
<sequence>MQNVPYASTVRSIMYVVRCARPNVAFAHNITSRFQQNPGELHWTTVKNILKYLRNTKDMFLVYGGDMKRELRVSCYTDAGYLTDADDLKSQTGYVFVLNGGVVDWKSTKQGIFATSSTDAEYIAAFDASKVAVWIRKFISRLNVVPIIEETINMCCDNIGAIAIAKDPWFH</sequence>
<dbReference type="Proteomes" id="UP001151760">
    <property type="component" value="Unassembled WGS sequence"/>
</dbReference>
<proteinExistence type="predicted"/>
<dbReference type="PANTHER" id="PTHR11439">
    <property type="entry name" value="GAG-POL-RELATED RETROTRANSPOSON"/>
    <property type="match status" value="1"/>
</dbReference>
<evidence type="ECO:0000313" key="1">
    <source>
        <dbReference type="EMBL" id="GJT15475.1"/>
    </source>
</evidence>
<name>A0ABQ5BKV7_9ASTR</name>
<protein>
    <recommendedName>
        <fullName evidence="3">Retrotransposon protein, putative, Ty1-copia subclass</fullName>
    </recommendedName>
</protein>
<reference evidence="1" key="1">
    <citation type="journal article" date="2022" name="Int. J. Mol. Sci.">
        <title>Draft Genome of Tanacetum Coccineum: Genomic Comparison of Closely Related Tanacetum-Family Plants.</title>
        <authorList>
            <person name="Yamashiro T."/>
            <person name="Shiraishi A."/>
            <person name="Nakayama K."/>
            <person name="Satake H."/>
        </authorList>
    </citation>
    <scope>NUCLEOTIDE SEQUENCE</scope>
</reference>
<dbReference type="EMBL" id="BQNB010013399">
    <property type="protein sequence ID" value="GJT15475.1"/>
    <property type="molecule type" value="Genomic_DNA"/>
</dbReference>
<gene>
    <name evidence="1" type="ORF">Tco_0874181</name>
</gene>
<comment type="caution">
    <text evidence="1">The sequence shown here is derived from an EMBL/GenBank/DDBJ whole genome shotgun (WGS) entry which is preliminary data.</text>
</comment>
<organism evidence="1 2">
    <name type="scientific">Tanacetum coccineum</name>
    <dbReference type="NCBI Taxonomy" id="301880"/>
    <lineage>
        <taxon>Eukaryota</taxon>
        <taxon>Viridiplantae</taxon>
        <taxon>Streptophyta</taxon>
        <taxon>Embryophyta</taxon>
        <taxon>Tracheophyta</taxon>
        <taxon>Spermatophyta</taxon>
        <taxon>Magnoliopsida</taxon>
        <taxon>eudicotyledons</taxon>
        <taxon>Gunneridae</taxon>
        <taxon>Pentapetalae</taxon>
        <taxon>asterids</taxon>
        <taxon>campanulids</taxon>
        <taxon>Asterales</taxon>
        <taxon>Asteraceae</taxon>
        <taxon>Asteroideae</taxon>
        <taxon>Anthemideae</taxon>
        <taxon>Anthemidinae</taxon>
        <taxon>Tanacetum</taxon>
    </lineage>
</organism>
<accession>A0ABQ5BKV7</accession>
<evidence type="ECO:0008006" key="3">
    <source>
        <dbReference type="Google" id="ProtNLM"/>
    </source>
</evidence>
<dbReference type="CDD" id="cd09272">
    <property type="entry name" value="RNase_HI_RT_Ty1"/>
    <property type="match status" value="1"/>
</dbReference>
<reference evidence="1" key="2">
    <citation type="submission" date="2022-01" db="EMBL/GenBank/DDBJ databases">
        <authorList>
            <person name="Yamashiro T."/>
            <person name="Shiraishi A."/>
            <person name="Satake H."/>
            <person name="Nakayama K."/>
        </authorList>
    </citation>
    <scope>NUCLEOTIDE SEQUENCE</scope>
</reference>
<dbReference type="PANTHER" id="PTHR11439:SF496">
    <property type="entry name" value="RNA-DIRECTED DNA POLYMERASE"/>
    <property type="match status" value="1"/>
</dbReference>
<keyword evidence="2" id="KW-1185">Reference proteome</keyword>